<reference evidence="2 3" key="1">
    <citation type="submission" date="2016-11" db="EMBL/GenBank/DDBJ databases">
        <authorList>
            <person name="Jaros S."/>
            <person name="Januszkiewicz K."/>
            <person name="Wedrychowicz H."/>
        </authorList>
    </citation>
    <scope>NUCLEOTIDE SEQUENCE [LARGE SCALE GENOMIC DNA]</scope>
    <source>
        <strain evidence="2 3">DSM 18772</strain>
    </source>
</reference>
<accession>A0A1M6CHX0</accession>
<dbReference type="AlphaFoldDB" id="A0A1M6CHX0"/>
<feature type="signal peptide" evidence="1">
    <location>
        <begin position="1"/>
        <end position="22"/>
    </location>
</feature>
<organism evidence="2 3">
    <name type="scientific">Rubritalea squalenifaciens DSM 18772</name>
    <dbReference type="NCBI Taxonomy" id="1123071"/>
    <lineage>
        <taxon>Bacteria</taxon>
        <taxon>Pseudomonadati</taxon>
        <taxon>Verrucomicrobiota</taxon>
        <taxon>Verrucomicrobiia</taxon>
        <taxon>Verrucomicrobiales</taxon>
        <taxon>Rubritaleaceae</taxon>
        <taxon>Rubritalea</taxon>
    </lineage>
</organism>
<feature type="chain" id="PRO_5012093261" evidence="1">
    <location>
        <begin position="23"/>
        <end position="96"/>
    </location>
</feature>
<proteinExistence type="predicted"/>
<keyword evidence="1" id="KW-0732">Signal</keyword>
<dbReference type="EMBL" id="FQYR01000002">
    <property type="protein sequence ID" value="SHI60298.1"/>
    <property type="molecule type" value="Genomic_DNA"/>
</dbReference>
<evidence type="ECO:0000313" key="2">
    <source>
        <dbReference type="EMBL" id="SHI60298.1"/>
    </source>
</evidence>
<name>A0A1M6CHX0_9BACT</name>
<protein>
    <submittedName>
        <fullName evidence="2">Uncharacterized protein</fullName>
    </submittedName>
</protein>
<dbReference type="STRING" id="1123071.SAMN02745181_0478"/>
<keyword evidence="3" id="KW-1185">Reference proteome</keyword>
<evidence type="ECO:0000256" key="1">
    <source>
        <dbReference type="SAM" id="SignalP"/>
    </source>
</evidence>
<gene>
    <name evidence="2" type="ORF">SAMN02745181_0478</name>
</gene>
<evidence type="ECO:0000313" key="3">
    <source>
        <dbReference type="Proteomes" id="UP000184510"/>
    </source>
</evidence>
<sequence length="96" mass="10879">MKGFGKALAVFGAVSFVSNANANGLDQAFYDEIMSRTNADVVEGGVNWLLEQGNIEKNISKKNDIYNRGVDTVFQEQEREKRLRTQKDYGYMFTDD</sequence>
<dbReference type="Proteomes" id="UP000184510">
    <property type="component" value="Unassembled WGS sequence"/>
</dbReference>
<dbReference type="InParanoid" id="A0A1M6CHX0"/>
<dbReference type="RefSeq" id="WP_159434741.1">
    <property type="nucleotide sequence ID" value="NZ_FQYR01000002.1"/>
</dbReference>